<dbReference type="EMBL" id="JAAAJB010000368">
    <property type="protein sequence ID" value="KAG0257299.1"/>
    <property type="molecule type" value="Genomic_DNA"/>
</dbReference>
<dbReference type="Gene3D" id="1.20.1250.20">
    <property type="entry name" value="MFS general substrate transporter like domains"/>
    <property type="match status" value="2"/>
</dbReference>
<feature type="transmembrane region" description="Helical" evidence="2">
    <location>
        <begin position="392"/>
        <end position="411"/>
    </location>
</feature>
<keyword evidence="2" id="KW-1133">Transmembrane helix</keyword>
<feature type="transmembrane region" description="Helical" evidence="2">
    <location>
        <begin position="486"/>
        <end position="507"/>
    </location>
</feature>
<comment type="caution">
    <text evidence="4">The sequence shown here is derived from an EMBL/GenBank/DDBJ whole genome shotgun (WGS) entry which is preliminary data.</text>
</comment>
<feature type="transmembrane region" description="Helical" evidence="2">
    <location>
        <begin position="227"/>
        <end position="246"/>
    </location>
</feature>
<dbReference type="GO" id="GO:0022857">
    <property type="term" value="F:transmembrane transporter activity"/>
    <property type="evidence" value="ECO:0007669"/>
    <property type="project" value="InterPro"/>
</dbReference>
<keyword evidence="2" id="KW-0812">Transmembrane</keyword>
<feature type="transmembrane region" description="Helical" evidence="2">
    <location>
        <begin position="453"/>
        <end position="474"/>
    </location>
</feature>
<feature type="transmembrane region" description="Helical" evidence="2">
    <location>
        <begin position="307"/>
        <end position="330"/>
    </location>
</feature>
<evidence type="ECO:0000256" key="1">
    <source>
        <dbReference type="ARBA" id="ARBA00004141"/>
    </source>
</evidence>
<feature type="domain" description="Major facilitator superfamily (MFS) profile" evidence="3">
    <location>
        <begin position="60"/>
        <end position="508"/>
    </location>
</feature>
<dbReference type="Pfam" id="PF07690">
    <property type="entry name" value="MFS_1"/>
    <property type="match status" value="1"/>
</dbReference>
<protein>
    <recommendedName>
        <fullName evidence="3">Major facilitator superfamily (MFS) profile domain-containing protein</fullName>
    </recommendedName>
</protein>
<evidence type="ECO:0000313" key="5">
    <source>
        <dbReference type="Proteomes" id="UP000807716"/>
    </source>
</evidence>
<keyword evidence="5" id="KW-1185">Reference proteome</keyword>
<proteinExistence type="predicted"/>
<dbReference type="GO" id="GO:0016020">
    <property type="term" value="C:membrane"/>
    <property type="evidence" value="ECO:0007669"/>
    <property type="project" value="UniProtKB-SubCell"/>
</dbReference>
<feature type="transmembrane region" description="Helical" evidence="2">
    <location>
        <begin position="99"/>
        <end position="118"/>
    </location>
</feature>
<evidence type="ECO:0000259" key="3">
    <source>
        <dbReference type="PROSITE" id="PS50850"/>
    </source>
</evidence>
<dbReference type="Proteomes" id="UP000807716">
    <property type="component" value="Unassembled WGS sequence"/>
</dbReference>
<reference evidence="4" key="1">
    <citation type="journal article" date="2020" name="Fungal Divers.">
        <title>Resolving the Mortierellaceae phylogeny through synthesis of multi-gene phylogenetics and phylogenomics.</title>
        <authorList>
            <person name="Vandepol N."/>
            <person name="Liber J."/>
            <person name="Desiro A."/>
            <person name="Na H."/>
            <person name="Kennedy M."/>
            <person name="Barry K."/>
            <person name="Grigoriev I.V."/>
            <person name="Miller A.N."/>
            <person name="O'Donnell K."/>
            <person name="Stajich J.E."/>
            <person name="Bonito G."/>
        </authorList>
    </citation>
    <scope>NUCLEOTIDE SEQUENCE</scope>
    <source>
        <strain evidence="4">BC1065</strain>
    </source>
</reference>
<sequence length="531" mass="56819">MASSPSPAGLPPVQTSVGPADSLSAAAIEGQGSVDTPQGPVPAQQNRILGLNIHPGVTKVNFVAFLVSALFSICFFVFLNAEQTFVLSEILHVSNNGATGGSLAFYDEIASIVALWGVLSDKIGRRPVNVVGYLIVGIALIVYPLAQNVYPQLLLARLFFALGASACSSMITALVGDYSSGEGRGKISGIVGLFTGVGALIAVFGFLPMPSRFAVGDVTLEQGLKRTFLIVGVIAIVVGIVLFFTLHKDSSKGLKKWIQSKKQQQNQKDINGAEEQAHEEQPQEKKYSFLALLKEGFLAGKDRRIALAYLAGMLARADSIIVSLFISLWINQYYIDTQRCGLTDADEISQVVKDTCRDAYTWTSVITGVSQTCALIGAPVFGYLADKVHRSLLVVVSCIFGIVAFFGFAVLEDVRNNIVFLFAVLTGLAQIGMIVTSLSLVNSKHIDPAIRGSVAGIYSTFGGIGILFITKVGGELFDSWTKGAPFYIMGILHALVGIFALIVYISLRRRPEDAPLGESPEDLPLDTVEKS</sequence>
<feature type="transmembrane region" description="Helical" evidence="2">
    <location>
        <begin position="158"/>
        <end position="175"/>
    </location>
</feature>
<feature type="transmembrane region" description="Helical" evidence="2">
    <location>
        <begin position="417"/>
        <end position="441"/>
    </location>
</feature>
<dbReference type="PANTHER" id="PTHR23524">
    <property type="entry name" value="TRANSPORTER, PUTATIVE (AFU_ORTHOLOGUE AFUA_8G04850)-RELATED"/>
    <property type="match status" value="1"/>
</dbReference>
<organism evidence="4 5">
    <name type="scientific">Actinomortierella ambigua</name>
    <dbReference type="NCBI Taxonomy" id="1343610"/>
    <lineage>
        <taxon>Eukaryota</taxon>
        <taxon>Fungi</taxon>
        <taxon>Fungi incertae sedis</taxon>
        <taxon>Mucoromycota</taxon>
        <taxon>Mortierellomycotina</taxon>
        <taxon>Mortierellomycetes</taxon>
        <taxon>Mortierellales</taxon>
        <taxon>Mortierellaceae</taxon>
        <taxon>Actinomortierella</taxon>
    </lineage>
</organism>
<feature type="transmembrane region" description="Helical" evidence="2">
    <location>
        <begin position="60"/>
        <end position="79"/>
    </location>
</feature>
<name>A0A9P6U2Y2_9FUNG</name>
<accession>A0A9P6U2Y2</accession>
<dbReference type="SUPFAM" id="SSF103473">
    <property type="entry name" value="MFS general substrate transporter"/>
    <property type="match status" value="1"/>
</dbReference>
<evidence type="ECO:0000256" key="2">
    <source>
        <dbReference type="SAM" id="Phobius"/>
    </source>
</evidence>
<feature type="transmembrane region" description="Helical" evidence="2">
    <location>
        <begin position="130"/>
        <end position="146"/>
    </location>
</feature>
<feature type="transmembrane region" description="Helical" evidence="2">
    <location>
        <begin position="187"/>
        <end position="207"/>
    </location>
</feature>
<dbReference type="InterPro" id="IPR036259">
    <property type="entry name" value="MFS_trans_sf"/>
</dbReference>
<dbReference type="OrthoDB" id="18110at2759"/>
<evidence type="ECO:0000313" key="4">
    <source>
        <dbReference type="EMBL" id="KAG0257299.1"/>
    </source>
</evidence>
<dbReference type="PANTHER" id="PTHR23524:SF1">
    <property type="entry name" value="MRH DOMAIN-CONTAINING PROTEIN-RELATED"/>
    <property type="match status" value="1"/>
</dbReference>
<dbReference type="PROSITE" id="PS50850">
    <property type="entry name" value="MFS"/>
    <property type="match status" value="1"/>
</dbReference>
<gene>
    <name evidence="4" type="ORF">DFQ27_005205</name>
</gene>
<dbReference type="InterPro" id="IPR020846">
    <property type="entry name" value="MFS_dom"/>
</dbReference>
<dbReference type="AlphaFoldDB" id="A0A9P6U2Y2"/>
<comment type="subcellular location">
    <subcellularLocation>
        <location evidence="1">Membrane</location>
        <topology evidence="1">Multi-pass membrane protein</topology>
    </subcellularLocation>
</comment>
<feature type="transmembrane region" description="Helical" evidence="2">
    <location>
        <begin position="359"/>
        <end position="385"/>
    </location>
</feature>
<dbReference type="InterPro" id="IPR011701">
    <property type="entry name" value="MFS"/>
</dbReference>
<keyword evidence="2" id="KW-0472">Membrane</keyword>